<evidence type="ECO:0000256" key="4">
    <source>
        <dbReference type="ARBA" id="ARBA00023136"/>
    </source>
</evidence>
<sequence>MNWAKSISGYEIAFVLVFLILYIWYLWNVQRATTSIGRASRLRFLKLFLRVTYFGLFITALLGPSFGNVETETKSTAKDIILAIDLSKSMDATDVSPSRLDMVKLGLNQFIDGLSGNRFGLLVFSSEAYWLVPLTYDHGLVKDYINNLRPGIMPDQGTNLTAALEKISQKFESNKDEDRSKVAILITDGEDFGYVNSSLKDSLKKYQGNIFYLGVGTETGGLLTRNGEIITDESGVQALSKLNKSNLQEMAASVTQVFFLDNESKPFPEISQRISSIGQQVIDVRKILVLNNKYTNFLLIALVLAALDALVKIKQFEI</sequence>
<dbReference type="PATRIC" id="fig|1605367.3.peg.2115"/>
<dbReference type="PANTHER" id="PTHR22550:SF5">
    <property type="entry name" value="LEUCINE ZIPPER PROTEIN 4"/>
    <property type="match status" value="1"/>
</dbReference>
<dbReference type="OrthoDB" id="6206554at2"/>
<dbReference type="SMART" id="SM00327">
    <property type="entry name" value="VWA"/>
    <property type="match status" value="1"/>
</dbReference>
<evidence type="ECO:0000259" key="6">
    <source>
        <dbReference type="PROSITE" id="PS50234"/>
    </source>
</evidence>
<accession>A0A0P7BR53</accession>
<dbReference type="EMBL" id="LGTQ01000005">
    <property type="protein sequence ID" value="KPM49723.1"/>
    <property type="molecule type" value="Genomic_DNA"/>
</dbReference>
<evidence type="ECO:0000256" key="1">
    <source>
        <dbReference type="ARBA" id="ARBA00022475"/>
    </source>
</evidence>
<dbReference type="Proteomes" id="UP000050454">
    <property type="component" value="Unassembled WGS sequence"/>
</dbReference>
<evidence type="ECO:0000256" key="2">
    <source>
        <dbReference type="ARBA" id="ARBA00022692"/>
    </source>
</evidence>
<organism evidence="7 8">
    <name type="scientific">Jiulongibacter sediminis</name>
    <dbReference type="NCBI Taxonomy" id="1605367"/>
    <lineage>
        <taxon>Bacteria</taxon>
        <taxon>Pseudomonadati</taxon>
        <taxon>Bacteroidota</taxon>
        <taxon>Cytophagia</taxon>
        <taxon>Cytophagales</taxon>
        <taxon>Leadbetterellaceae</taxon>
        <taxon>Jiulongibacter</taxon>
    </lineage>
</organism>
<keyword evidence="1" id="KW-1003">Cell membrane</keyword>
<keyword evidence="4 5" id="KW-0472">Membrane</keyword>
<feature type="transmembrane region" description="Helical" evidence="5">
    <location>
        <begin position="6"/>
        <end position="27"/>
    </location>
</feature>
<dbReference type="PANTHER" id="PTHR22550">
    <property type="entry name" value="SPORE GERMINATION PROTEIN"/>
    <property type="match status" value="1"/>
</dbReference>
<dbReference type="RefSeq" id="WP_055144073.1">
    <property type="nucleotide sequence ID" value="NZ_JXSZ01000005.1"/>
</dbReference>
<keyword evidence="2 5" id="KW-0812">Transmembrane</keyword>
<dbReference type="Gene3D" id="3.40.50.410">
    <property type="entry name" value="von Willebrand factor, type A domain"/>
    <property type="match status" value="1"/>
</dbReference>
<feature type="transmembrane region" description="Helical" evidence="5">
    <location>
        <begin position="294"/>
        <end position="311"/>
    </location>
</feature>
<feature type="transmembrane region" description="Helical" evidence="5">
    <location>
        <begin position="47"/>
        <end position="66"/>
    </location>
</feature>
<evidence type="ECO:0000256" key="5">
    <source>
        <dbReference type="SAM" id="Phobius"/>
    </source>
</evidence>
<dbReference type="AlphaFoldDB" id="A0A0P7BR53"/>
<comment type="caution">
    <text evidence="7">The sequence shown here is derived from an EMBL/GenBank/DDBJ whole genome shotgun (WGS) entry which is preliminary data.</text>
</comment>
<name>A0A0P7BR53_9BACT</name>
<dbReference type="Pfam" id="PF13519">
    <property type="entry name" value="VWA_2"/>
    <property type="match status" value="1"/>
</dbReference>
<proteinExistence type="predicted"/>
<evidence type="ECO:0000313" key="7">
    <source>
        <dbReference type="EMBL" id="KPM49723.1"/>
    </source>
</evidence>
<evidence type="ECO:0000313" key="8">
    <source>
        <dbReference type="Proteomes" id="UP000050454"/>
    </source>
</evidence>
<keyword evidence="3 5" id="KW-1133">Transmembrane helix</keyword>
<evidence type="ECO:0000256" key="3">
    <source>
        <dbReference type="ARBA" id="ARBA00022989"/>
    </source>
</evidence>
<dbReference type="SUPFAM" id="SSF53300">
    <property type="entry name" value="vWA-like"/>
    <property type="match status" value="1"/>
</dbReference>
<dbReference type="InterPro" id="IPR036465">
    <property type="entry name" value="vWFA_dom_sf"/>
</dbReference>
<dbReference type="InterPro" id="IPR050768">
    <property type="entry name" value="UPF0353/GerABKA_families"/>
</dbReference>
<gene>
    <name evidence="7" type="ORF">AFM12_03835</name>
</gene>
<keyword evidence="8" id="KW-1185">Reference proteome</keyword>
<reference evidence="7 8" key="1">
    <citation type="submission" date="2015-07" db="EMBL/GenBank/DDBJ databases">
        <title>The draft genome sequence of Leadbetterella sp. JN14-9.</title>
        <authorList>
            <person name="Liu Y."/>
            <person name="Du J."/>
            <person name="Shao Z."/>
        </authorList>
    </citation>
    <scope>NUCLEOTIDE SEQUENCE [LARGE SCALE GENOMIC DNA]</scope>
    <source>
        <strain evidence="7 8">JN14-9</strain>
    </source>
</reference>
<protein>
    <recommendedName>
        <fullName evidence="6">VWFA domain-containing protein</fullName>
    </recommendedName>
</protein>
<dbReference type="InterPro" id="IPR002035">
    <property type="entry name" value="VWF_A"/>
</dbReference>
<dbReference type="PROSITE" id="PS50234">
    <property type="entry name" value="VWFA"/>
    <property type="match status" value="1"/>
</dbReference>
<dbReference type="STRING" id="1605367.AFM12_03835"/>
<feature type="domain" description="VWFA" evidence="6">
    <location>
        <begin position="79"/>
        <end position="274"/>
    </location>
</feature>